<evidence type="ECO:0000313" key="9">
    <source>
        <dbReference type="EMBL" id="MBV6342876.1"/>
    </source>
</evidence>
<protein>
    <submittedName>
        <fullName evidence="9">ABC transporter ATP-binding protein</fullName>
    </submittedName>
</protein>
<dbReference type="InterPro" id="IPR013563">
    <property type="entry name" value="Oligopep_ABC_C"/>
</dbReference>
<evidence type="ECO:0000256" key="6">
    <source>
        <dbReference type="ARBA" id="ARBA00022840"/>
    </source>
</evidence>
<keyword evidence="7" id="KW-0472">Membrane</keyword>
<feature type="domain" description="ABC transporter" evidence="8">
    <location>
        <begin position="4"/>
        <end position="254"/>
    </location>
</feature>
<dbReference type="InterPro" id="IPR017871">
    <property type="entry name" value="ABC_transporter-like_CS"/>
</dbReference>
<evidence type="ECO:0000259" key="8">
    <source>
        <dbReference type="PROSITE" id="PS50893"/>
    </source>
</evidence>
<dbReference type="InterPro" id="IPR050388">
    <property type="entry name" value="ABC_Ni/Peptide_Import"/>
</dbReference>
<comment type="caution">
    <text evidence="9">The sequence shown here is derived from an EMBL/GenBank/DDBJ whole genome shotgun (WGS) entry which is preliminary data.</text>
</comment>
<keyword evidence="4" id="KW-1003">Cell membrane</keyword>
<comment type="similarity">
    <text evidence="2">Belongs to the ABC transporter superfamily.</text>
</comment>
<dbReference type="NCBIfam" id="TIGR01727">
    <property type="entry name" value="oligo_HPY"/>
    <property type="match status" value="1"/>
</dbReference>
<comment type="subcellular location">
    <subcellularLocation>
        <location evidence="1">Cell inner membrane</location>
        <topology evidence="1">Peripheral membrane protein</topology>
    </subcellularLocation>
</comment>
<keyword evidence="5" id="KW-0547">Nucleotide-binding</keyword>
<reference evidence="9 10" key="1">
    <citation type="journal article" date="2020" name="J Geophys Res Biogeosci">
        <title>Magnetotaxis as an Adaptation to Enable Bacterial Shuttling of Microbial Sulfur and Sulfur Cycling Across Aquatic Oxic#Anoxic Interfaces.</title>
        <authorList>
            <person name="Li J."/>
            <person name="Liu P."/>
            <person name="Wang J."/>
            <person name="Roberts A.P."/>
            <person name="Pan Y."/>
        </authorList>
    </citation>
    <scope>NUCLEOTIDE SEQUENCE [LARGE SCALE GENOMIC DNA]</scope>
    <source>
        <strain evidence="9 10">MYR-1_YQ</strain>
    </source>
</reference>
<dbReference type="InterPro" id="IPR003593">
    <property type="entry name" value="AAA+_ATPase"/>
</dbReference>
<evidence type="ECO:0000256" key="2">
    <source>
        <dbReference type="ARBA" id="ARBA00005417"/>
    </source>
</evidence>
<dbReference type="PANTHER" id="PTHR43297:SF2">
    <property type="entry name" value="DIPEPTIDE TRANSPORT ATP-BINDING PROTEIN DPPD"/>
    <property type="match status" value="1"/>
</dbReference>
<proteinExistence type="inferred from homology"/>
<dbReference type="Proteomes" id="UP001196980">
    <property type="component" value="Unassembled WGS sequence"/>
</dbReference>
<evidence type="ECO:0000256" key="5">
    <source>
        <dbReference type="ARBA" id="ARBA00022741"/>
    </source>
</evidence>
<evidence type="ECO:0000256" key="7">
    <source>
        <dbReference type="ARBA" id="ARBA00023136"/>
    </source>
</evidence>
<keyword evidence="3" id="KW-0813">Transport</keyword>
<organism evidence="9 10">
    <name type="scientific">Candidatus Magnetobacterium casense</name>
    <dbReference type="NCBI Taxonomy" id="1455061"/>
    <lineage>
        <taxon>Bacteria</taxon>
        <taxon>Pseudomonadati</taxon>
        <taxon>Nitrospirota</taxon>
        <taxon>Thermodesulfovibrionia</taxon>
        <taxon>Thermodesulfovibrionales</taxon>
        <taxon>Candidatus Magnetobacteriaceae</taxon>
        <taxon>Candidatus Magnetobacterium</taxon>
    </lineage>
</organism>
<dbReference type="RefSeq" id="WP_218253488.1">
    <property type="nucleotide sequence ID" value="NZ_JABXWD010000367.1"/>
</dbReference>
<dbReference type="CDD" id="cd03257">
    <property type="entry name" value="ABC_NikE_OppD_transporters"/>
    <property type="match status" value="1"/>
</dbReference>
<gene>
    <name evidence="9" type="ORF">HWQ67_14915</name>
</gene>
<name>A0ABS6S244_9BACT</name>
<dbReference type="InterPro" id="IPR027417">
    <property type="entry name" value="P-loop_NTPase"/>
</dbReference>
<keyword evidence="10" id="KW-1185">Reference proteome</keyword>
<dbReference type="Gene3D" id="3.40.50.300">
    <property type="entry name" value="P-loop containing nucleotide triphosphate hydrolases"/>
    <property type="match status" value="1"/>
</dbReference>
<dbReference type="EMBL" id="JABXWD010000367">
    <property type="protein sequence ID" value="MBV6342876.1"/>
    <property type="molecule type" value="Genomic_DNA"/>
</dbReference>
<keyword evidence="6 9" id="KW-0067">ATP-binding</keyword>
<evidence type="ECO:0000313" key="10">
    <source>
        <dbReference type="Proteomes" id="UP001196980"/>
    </source>
</evidence>
<accession>A0ABS6S244</accession>
<dbReference type="SMART" id="SM00382">
    <property type="entry name" value="AAA"/>
    <property type="match status" value="1"/>
</dbReference>
<dbReference type="InterPro" id="IPR003439">
    <property type="entry name" value="ABC_transporter-like_ATP-bd"/>
</dbReference>
<dbReference type="PANTHER" id="PTHR43297">
    <property type="entry name" value="OLIGOPEPTIDE TRANSPORT ATP-BINDING PROTEIN APPD"/>
    <property type="match status" value="1"/>
</dbReference>
<evidence type="ECO:0000256" key="1">
    <source>
        <dbReference type="ARBA" id="ARBA00004417"/>
    </source>
</evidence>
<evidence type="ECO:0000256" key="4">
    <source>
        <dbReference type="ARBA" id="ARBA00022475"/>
    </source>
</evidence>
<evidence type="ECO:0000256" key="3">
    <source>
        <dbReference type="ARBA" id="ARBA00022448"/>
    </source>
</evidence>
<dbReference type="Pfam" id="PF00005">
    <property type="entry name" value="ABC_tran"/>
    <property type="match status" value="1"/>
</dbReference>
<dbReference type="Pfam" id="PF08352">
    <property type="entry name" value="oligo_HPY"/>
    <property type="match status" value="1"/>
</dbReference>
<dbReference type="SUPFAM" id="SSF52540">
    <property type="entry name" value="P-loop containing nucleoside triphosphate hydrolases"/>
    <property type="match status" value="1"/>
</dbReference>
<dbReference type="PROSITE" id="PS00211">
    <property type="entry name" value="ABC_TRANSPORTER_1"/>
    <property type="match status" value="1"/>
</dbReference>
<sequence>MEVLKVEGLSIYFKNKSQPSIRVVSAVDFGVDASEVFGIVGESGCGKSITAYAIMSILPDGAFYEGDIRFQGKGMSELTAEGRRQLRGNRISMVFQEPMTSLNPVLTIGYQIAEVLMTHKGISRKEATNRAVALLDAVRIPSARTRVNDYPHQLSGGMRQRVMIAMAVACDPALIIADEPTTALDVTIQAQILHLLHGIKEEKNMSMLLITHDLGIIAEHTSKVMVMYAGRVMELSSTQELFKAPMHPYTLGLMNSLPRGRGVTLQPIPGFVPRPDNLPDGCKFSDRCAHVTGQCREAEPPLRELAPGHMVRCIWSC</sequence>
<dbReference type="GO" id="GO:0005524">
    <property type="term" value="F:ATP binding"/>
    <property type="evidence" value="ECO:0007669"/>
    <property type="project" value="UniProtKB-KW"/>
</dbReference>
<dbReference type="PROSITE" id="PS50893">
    <property type="entry name" value="ABC_TRANSPORTER_2"/>
    <property type="match status" value="1"/>
</dbReference>